<reference evidence="1 2" key="1">
    <citation type="submission" date="2023-03" db="EMBL/GenBank/DDBJ databases">
        <title>High recombination rates correlate with genetic variation in Cardiocondyla obscurior ants.</title>
        <authorList>
            <person name="Errbii M."/>
        </authorList>
    </citation>
    <scope>NUCLEOTIDE SEQUENCE [LARGE SCALE GENOMIC DNA]</scope>
    <source>
        <strain evidence="1">Alpha-2009</strain>
        <tissue evidence="1">Whole body</tissue>
    </source>
</reference>
<protein>
    <submittedName>
        <fullName evidence="1">Uncharacterized protein</fullName>
    </submittedName>
</protein>
<dbReference type="AlphaFoldDB" id="A0AAW2F9S8"/>
<dbReference type="Proteomes" id="UP001430953">
    <property type="component" value="Unassembled WGS sequence"/>
</dbReference>
<evidence type="ECO:0000313" key="1">
    <source>
        <dbReference type="EMBL" id="KAL0111965.1"/>
    </source>
</evidence>
<dbReference type="EMBL" id="JADYXP020000013">
    <property type="protein sequence ID" value="KAL0111965.1"/>
    <property type="molecule type" value="Genomic_DNA"/>
</dbReference>
<keyword evidence="2" id="KW-1185">Reference proteome</keyword>
<comment type="caution">
    <text evidence="1">The sequence shown here is derived from an EMBL/GenBank/DDBJ whole genome shotgun (WGS) entry which is preliminary data.</text>
</comment>
<name>A0AAW2F9S8_9HYME</name>
<sequence length="125" mass="14320">MTDLRNRELFGSIWRTMFVAHPEDNSRRYFMRSTLARAHIVRARHICLRTANTAGGATIPFPRENSALFRTLSLSAGVEEPLPRVDLLMVIGPISNEPLEDQRHDIDLNNPWGRTNALIRWARSV</sequence>
<evidence type="ECO:0000313" key="2">
    <source>
        <dbReference type="Proteomes" id="UP001430953"/>
    </source>
</evidence>
<organism evidence="1 2">
    <name type="scientific">Cardiocondyla obscurior</name>
    <dbReference type="NCBI Taxonomy" id="286306"/>
    <lineage>
        <taxon>Eukaryota</taxon>
        <taxon>Metazoa</taxon>
        <taxon>Ecdysozoa</taxon>
        <taxon>Arthropoda</taxon>
        <taxon>Hexapoda</taxon>
        <taxon>Insecta</taxon>
        <taxon>Pterygota</taxon>
        <taxon>Neoptera</taxon>
        <taxon>Endopterygota</taxon>
        <taxon>Hymenoptera</taxon>
        <taxon>Apocrita</taxon>
        <taxon>Aculeata</taxon>
        <taxon>Formicoidea</taxon>
        <taxon>Formicidae</taxon>
        <taxon>Myrmicinae</taxon>
        <taxon>Cardiocondyla</taxon>
    </lineage>
</organism>
<gene>
    <name evidence="1" type="ORF">PUN28_013294</name>
</gene>
<proteinExistence type="predicted"/>
<accession>A0AAW2F9S8</accession>